<dbReference type="AlphaFoldDB" id="D9PIY4"/>
<dbReference type="PROSITE" id="PS51186">
    <property type="entry name" value="GNAT"/>
    <property type="match status" value="1"/>
</dbReference>
<organism evidence="4">
    <name type="scientific">sediment metagenome</name>
    <dbReference type="NCBI Taxonomy" id="749907"/>
    <lineage>
        <taxon>unclassified sequences</taxon>
        <taxon>metagenomes</taxon>
        <taxon>ecological metagenomes</taxon>
    </lineage>
</organism>
<evidence type="ECO:0000256" key="2">
    <source>
        <dbReference type="ARBA" id="ARBA00023315"/>
    </source>
</evidence>
<dbReference type="InterPro" id="IPR000182">
    <property type="entry name" value="GNAT_dom"/>
</dbReference>
<sequence length="141" mass="16224">MKDLVIRSYRLEDEATVVELWLQCNLIVPQNNPEKDIERKLRVNPEWFLVGVLGGHIVATCMAGYEGHRGWINYLAVSPHHRRQGIGRRIMEEAGKRLKSAGCPKINLQVRETNHEVIQFYARIGYTRDAVVSMGKRLDLD</sequence>
<dbReference type="NCBIfam" id="NF002959">
    <property type="entry name" value="PRK03624.1"/>
    <property type="match status" value="1"/>
</dbReference>
<dbReference type="EC" id="2.3.1.-" evidence="4"/>
<accession>D9PIY4</accession>
<dbReference type="PANTHER" id="PTHR43877:SF2">
    <property type="entry name" value="AMINOALKYLPHOSPHONATE N-ACETYLTRANSFERASE-RELATED"/>
    <property type="match status" value="1"/>
</dbReference>
<dbReference type="Pfam" id="PF00583">
    <property type="entry name" value="Acetyltransf_1"/>
    <property type="match status" value="1"/>
</dbReference>
<dbReference type="PANTHER" id="PTHR43877">
    <property type="entry name" value="AMINOALKYLPHOSPHONATE N-ACETYLTRANSFERASE-RELATED-RELATED"/>
    <property type="match status" value="1"/>
</dbReference>
<name>D9PIY4_9ZZZZ</name>
<dbReference type="GO" id="GO:0016747">
    <property type="term" value="F:acyltransferase activity, transferring groups other than amino-acyl groups"/>
    <property type="evidence" value="ECO:0007669"/>
    <property type="project" value="InterPro"/>
</dbReference>
<proteinExistence type="predicted"/>
<dbReference type="InterPro" id="IPR050832">
    <property type="entry name" value="Bact_Acetyltransf"/>
</dbReference>
<feature type="domain" description="N-acetyltransferase" evidence="3">
    <location>
        <begin position="4"/>
        <end position="141"/>
    </location>
</feature>
<comment type="caution">
    <text evidence="4">The sequence shown here is derived from an EMBL/GenBank/DDBJ whole genome shotgun (WGS) entry which is preliminary data.</text>
</comment>
<evidence type="ECO:0000313" key="4">
    <source>
        <dbReference type="EMBL" id="EFK96481.1"/>
    </source>
</evidence>
<dbReference type="SUPFAM" id="SSF55729">
    <property type="entry name" value="Acyl-CoA N-acyltransferases (Nat)"/>
    <property type="match status" value="1"/>
</dbReference>
<keyword evidence="1 4" id="KW-0808">Transferase</keyword>
<evidence type="ECO:0000256" key="1">
    <source>
        <dbReference type="ARBA" id="ARBA00022679"/>
    </source>
</evidence>
<reference evidence="4" key="1">
    <citation type="submission" date="2010-07" db="EMBL/GenBank/DDBJ databases">
        <authorList>
            <consortium name="CONSOLIDER consortium CSD2007-00005"/>
            <person name="Guazzaroni M.-E."/>
            <person name="Richter M."/>
            <person name="Garcia-Salamanca A."/>
            <person name="Yarza P."/>
            <person name="Ferrer M."/>
        </authorList>
    </citation>
    <scope>NUCLEOTIDE SEQUENCE</scope>
</reference>
<dbReference type="EMBL" id="ADZX01000471">
    <property type="protein sequence ID" value="EFK96481.1"/>
    <property type="molecule type" value="Genomic_DNA"/>
</dbReference>
<dbReference type="Gene3D" id="3.40.630.30">
    <property type="match status" value="1"/>
</dbReference>
<dbReference type="CDD" id="cd04301">
    <property type="entry name" value="NAT_SF"/>
    <property type="match status" value="1"/>
</dbReference>
<reference evidence="4" key="2">
    <citation type="journal article" date="2011" name="Microb. Ecol.">
        <title>Taxonomic and Functional Metagenomic Profiling of the Microbial Community in the Anoxic Sediment of a Sub-saline Shallow Lake (Laguna de Carrizo, Central Spain).</title>
        <authorList>
            <person name="Ferrer M."/>
            <person name="Guazzaroni M.E."/>
            <person name="Richter M."/>
            <person name="Garcia-Salamanca A."/>
            <person name="Yarza P."/>
            <person name="Suarez-Suarez A."/>
            <person name="Solano J."/>
            <person name="Alcaide M."/>
            <person name="van Dillewijn P."/>
            <person name="Molina-Henares M.A."/>
            <person name="Lopez-Cortes N."/>
            <person name="Al-Ramahi Y."/>
            <person name="Guerrero C."/>
            <person name="Acosta A."/>
            <person name="de Eugenio L.I."/>
            <person name="Martinez V."/>
            <person name="Marques S."/>
            <person name="Rojo F."/>
            <person name="Santero E."/>
            <person name="Genilloud O."/>
            <person name="Perez-Perez J."/>
            <person name="Rossello-Mora R."/>
            <person name="Ramos J.L."/>
        </authorList>
    </citation>
    <scope>NUCLEOTIDE SEQUENCE</scope>
</reference>
<dbReference type="InterPro" id="IPR016181">
    <property type="entry name" value="Acyl_CoA_acyltransferase"/>
</dbReference>
<keyword evidence="2 4" id="KW-0012">Acyltransferase</keyword>
<protein>
    <submittedName>
        <fullName evidence="4">Acetyltransferase</fullName>
        <ecNumber evidence="4">2.3.1.-</ecNumber>
    </submittedName>
</protein>
<gene>
    <name evidence="4" type="ORF">LDC_1493</name>
</gene>
<evidence type="ECO:0000259" key="3">
    <source>
        <dbReference type="PROSITE" id="PS51186"/>
    </source>
</evidence>